<sequence>MGQLSFWSADAHPRALRDLEGLLCGPGRAELFGRGSAARLTIVLGPSPEPEPEPPPEPEPEPEPAEDEEPEAGEEDEPRTSDAASPASTARIATSSSSRHAEAAPDPGPALDPDELAFLDLDPDEIAARLGQRPPARRDDVGVAPPGGRDDPGGGRRESRIAGTATCDPDPVTRWRARAVCCALRGRGVPAEIGRAEDGRPEVRTAFRADLVDLARAWTRGGGMKSVPPGFELDGPRLRLWVLAAGTLEGRAYTLGLDPDAPLAGDDLLTASHRAGLGASLAGAAGAPVLRIVGRRRHGRLGELVGRPPRDLADGVWPV</sequence>
<protein>
    <submittedName>
        <fullName evidence="2">Uncharacterized protein</fullName>
    </submittedName>
</protein>
<feature type="region of interest" description="Disordered" evidence="1">
    <location>
        <begin position="128"/>
        <end position="168"/>
    </location>
</feature>
<dbReference type="EMBL" id="JAQZAO010000005">
    <property type="protein sequence ID" value="MDD7966545.1"/>
    <property type="molecule type" value="Genomic_DNA"/>
</dbReference>
<accession>A0ABT5SVP1</accession>
<comment type="caution">
    <text evidence="2">The sequence shown here is derived from an EMBL/GenBank/DDBJ whole genome shotgun (WGS) entry which is preliminary data.</text>
</comment>
<feature type="compositionally biased region" description="Acidic residues" evidence="1">
    <location>
        <begin position="50"/>
        <end position="77"/>
    </location>
</feature>
<name>A0ABT5SVP1_9PSEU</name>
<dbReference type="RefSeq" id="WP_274201052.1">
    <property type="nucleotide sequence ID" value="NZ_JAQZAO010000005.1"/>
</dbReference>
<evidence type="ECO:0000256" key="1">
    <source>
        <dbReference type="SAM" id="MobiDB-lite"/>
    </source>
</evidence>
<dbReference type="Proteomes" id="UP001300763">
    <property type="component" value="Unassembled WGS sequence"/>
</dbReference>
<evidence type="ECO:0000313" key="3">
    <source>
        <dbReference type="Proteomes" id="UP001300763"/>
    </source>
</evidence>
<reference evidence="2 3" key="1">
    <citation type="submission" date="2023-02" db="EMBL/GenBank/DDBJ databases">
        <title>Genome sequencing required for Actinomycetospora new species description.</title>
        <authorList>
            <person name="Saimee Y."/>
            <person name="Duangmal K."/>
        </authorList>
    </citation>
    <scope>NUCLEOTIDE SEQUENCE [LARGE SCALE GENOMIC DNA]</scope>
    <source>
        <strain evidence="2 3">DW7H6</strain>
    </source>
</reference>
<keyword evidence="3" id="KW-1185">Reference proteome</keyword>
<gene>
    <name evidence="2" type="ORF">PGB27_14500</name>
</gene>
<organism evidence="2 3">
    <name type="scientific">Actinomycetospora lemnae</name>
    <dbReference type="NCBI Taxonomy" id="3019891"/>
    <lineage>
        <taxon>Bacteria</taxon>
        <taxon>Bacillati</taxon>
        <taxon>Actinomycetota</taxon>
        <taxon>Actinomycetes</taxon>
        <taxon>Pseudonocardiales</taxon>
        <taxon>Pseudonocardiaceae</taxon>
        <taxon>Actinomycetospora</taxon>
    </lineage>
</organism>
<feature type="compositionally biased region" description="Low complexity" evidence="1">
    <location>
        <begin position="83"/>
        <end position="98"/>
    </location>
</feature>
<feature type="compositionally biased region" description="Basic and acidic residues" evidence="1">
    <location>
        <begin position="148"/>
        <end position="160"/>
    </location>
</feature>
<evidence type="ECO:0000313" key="2">
    <source>
        <dbReference type="EMBL" id="MDD7966545.1"/>
    </source>
</evidence>
<proteinExistence type="predicted"/>
<feature type="region of interest" description="Disordered" evidence="1">
    <location>
        <begin position="42"/>
        <end position="116"/>
    </location>
</feature>